<dbReference type="AlphaFoldDB" id="A0AA36FAS6"/>
<dbReference type="GO" id="GO:0016491">
    <property type="term" value="F:oxidoreductase activity"/>
    <property type="evidence" value="ECO:0007669"/>
    <property type="project" value="UniProtKB-KW"/>
</dbReference>
<keyword evidence="1" id="KW-0560">Oxidoreductase</keyword>
<dbReference type="Gene3D" id="3.40.50.720">
    <property type="entry name" value="NAD(P)-binding Rossmann-like Domain"/>
    <property type="match status" value="1"/>
</dbReference>
<comment type="similarity">
    <text evidence="2">Belongs to the short-chain dehydrogenases/reductases (SDR) family.</text>
</comment>
<dbReference type="PANTHER" id="PTHR44269">
    <property type="entry name" value="DEHYDROGENASE/REDUCTASE SDR FAMILY MEMBER 7-RELATED"/>
    <property type="match status" value="1"/>
</dbReference>
<dbReference type="InterPro" id="IPR002347">
    <property type="entry name" value="SDR_fam"/>
</dbReference>
<keyword evidence="4" id="KW-1185">Reference proteome</keyword>
<dbReference type="PANTHER" id="PTHR44269:SF1">
    <property type="entry name" value="DEHYDROGENASE_REDUCTASE SDR FAMILY MEMBER 7"/>
    <property type="match status" value="1"/>
</dbReference>
<evidence type="ECO:0000256" key="2">
    <source>
        <dbReference type="RuleBase" id="RU000363"/>
    </source>
</evidence>
<accession>A0AA36FAS6</accession>
<evidence type="ECO:0000313" key="4">
    <source>
        <dbReference type="Proteomes" id="UP001162480"/>
    </source>
</evidence>
<proteinExistence type="inferred from homology"/>
<dbReference type="InterPro" id="IPR053011">
    <property type="entry name" value="SDR_family_member_7"/>
</dbReference>
<gene>
    <name evidence="3" type="ORF">OCTVUL_1B013759</name>
</gene>
<dbReference type="InterPro" id="IPR036291">
    <property type="entry name" value="NAD(P)-bd_dom_sf"/>
</dbReference>
<organism evidence="3 4">
    <name type="scientific">Octopus vulgaris</name>
    <name type="common">Common octopus</name>
    <dbReference type="NCBI Taxonomy" id="6645"/>
    <lineage>
        <taxon>Eukaryota</taxon>
        <taxon>Metazoa</taxon>
        <taxon>Spiralia</taxon>
        <taxon>Lophotrochozoa</taxon>
        <taxon>Mollusca</taxon>
        <taxon>Cephalopoda</taxon>
        <taxon>Coleoidea</taxon>
        <taxon>Octopodiformes</taxon>
        <taxon>Octopoda</taxon>
        <taxon>Incirrata</taxon>
        <taxon>Octopodidae</taxon>
        <taxon>Octopus</taxon>
    </lineage>
</organism>
<name>A0AA36FAS6_OCTVU</name>
<evidence type="ECO:0000256" key="1">
    <source>
        <dbReference type="ARBA" id="ARBA00023002"/>
    </source>
</evidence>
<sequence length="324" mass="36115">MAALSGQVVWITGASSGVGEQLALEFAAAGCKLVLSARRPDELERVKHQCIESGRLSPDDILIVPLDLLDFGSHPHAVMNVLQYYSQFFYIFAQIDILVNNAGRSQRAAWEETSLDVDRYCMELNVLGTLSLTKNVLPHMINRGEGHIVVMGAVEGKIGAPFSASYTGAKHALQGYFDSLRLEMHNHNIGVSIICPGPTFSNLLENAFTGTIATNYGMKMDPNDRRMDTARCARLIILAVANKLDEVWIARHPLLLVMYLCQYCPSFGQWILCHFVRLEITCSHLLLIETKPTPVCTPHSSRWDIVTRSPKKKVQRIFVENFIG</sequence>
<dbReference type="Proteomes" id="UP001162480">
    <property type="component" value="Chromosome 11"/>
</dbReference>
<dbReference type="PRINTS" id="PR00080">
    <property type="entry name" value="SDRFAMILY"/>
</dbReference>
<dbReference type="SUPFAM" id="SSF51735">
    <property type="entry name" value="NAD(P)-binding Rossmann-fold domains"/>
    <property type="match status" value="1"/>
</dbReference>
<dbReference type="Pfam" id="PF00106">
    <property type="entry name" value="adh_short"/>
    <property type="match status" value="1"/>
</dbReference>
<dbReference type="InterPro" id="IPR020904">
    <property type="entry name" value="Sc_DH/Rdtase_CS"/>
</dbReference>
<dbReference type="EMBL" id="OX597824">
    <property type="protein sequence ID" value="CAI9730717.1"/>
    <property type="molecule type" value="Genomic_DNA"/>
</dbReference>
<reference evidence="3" key="1">
    <citation type="submission" date="2023-08" db="EMBL/GenBank/DDBJ databases">
        <authorList>
            <person name="Alioto T."/>
            <person name="Alioto T."/>
            <person name="Gomez Garrido J."/>
        </authorList>
    </citation>
    <scope>NUCLEOTIDE SEQUENCE</scope>
</reference>
<dbReference type="CDD" id="cd05332">
    <property type="entry name" value="11beta-HSD1_like_SDR_c"/>
    <property type="match status" value="1"/>
</dbReference>
<dbReference type="PRINTS" id="PR00081">
    <property type="entry name" value="GDHRDH"/>
</dbReference>
<dbReference type="PROSITE" id="PS00061">
    <property type="entry name" value="ADH_SHORT"/>
    <property type="match status" value="1"/>
</dbReference>
<evidence type="ECO:0000313" key="3">
    <source>
        <dbReference type="EMBL" id="CAI9730717.1"/>
    </source>
</evidence>
<protein>
    <submittedName>
        <fullName evidence="3">Reductase SDR family member 7</fullName>
    </submittedName>
</protein>